<dbReference type="SUPFAM" id="SSF52540">
    <property type="entry name" value="P-loop containing nucleoside triphosphate hydrolases"/>
    <property type="match status" value="1"/>
</dbReference>
<dbReference type="RefSeq" id="WP_051518764.1">
    <property type="nucleotide sequence ID" value="NZ_AWQS01000217.1"/>
</dbReference>
<dbReference type="OrthoDB" id="3823243at2"/>
<name>W9GEX7_9MICO</name>
<dbReference type="Gene3D" id="3.40.50.300">
    <property type="entry name" value="P-loop containing nucleotide triphosphate hydrolases"/>
    <property type="match status" value="1"/>
</dbReference>
<dbReference type="EMBL" id="AWQS01000217">
    <property type="protein sequence ID" value="EWT04590.1"/>
    <property type="molecule type" value="Genomic_DNA"/>
</dbReference>
<dbReference type="AlphaFoldDB" id="W9GEX7"/>
<evidence type="ECO:0000313" key="2">
    <source>
        <dbReference type="Proteomes" id="UP000019494"/>
    </source>
</evidence>
<proteinExistence type="predicted"/>
<comment type="caution">
    <text evidence="1">The sequence shown here is derived from an EMBL/GenBank/DDBJ whole genome shotgun (WGS) entry which is preliminary data.</text>
</comment>
<accession>W9GEX7</accession>
<dbReference type="InterPro" id="IPR027417">
    <property type="entry name" value="P-loop_NTPase"/>
</dbReference>
<dbReference type="Proteomes" id="UP000019494">
    <property type="component" value="Unassembled WGS sequence"/>
</dbReference>
<sequence>MPEPSPIRPKPVVTLFESYGSGAEYIGPRVAEALDLPYHQQAFSSEELEQEESEREKEGVLSRVLVAMGMSTGEAGAGVPTAQQDRVELVKQNSLTVTEWAEQGGVIVGRNGAFILAGLASALHVRLDGPVEQRIERAAGERGITLERAARRQKREDRVRVEMSRDLYGFDPADPLSYDLVLNTGRLDPDTCVAIIVAAVRIRAGLASP</sequence>
<organism evidence="1 2">
    <name type="scientific">Intrasporangium chromatireducens Q5-1</name>
    <dbReference type="NCBI Taxonomy" id="584657"/>
    <lineage>
        <taxon>Bacteria</taxon>
        <taxon>Bacillati</taxon>
        <taxon>Actinomycetota</taxon>
        <taxon>Actinomycetes</taxon>
        <taxon>Micrococcales</taxon>
        <taxon>Intrasporangiaceae</taxon>
        <taxon>Intrasporangium</taxon>
    </lineage>
</organism>
<reference evidence="2" key="1">
    <citation type="submission" date="2013-08" db="EMBL/GenBank/DDBJ databases">
        <title>Intrasporangium oryzae NRRL B-24470.</title>
        <authorList>
            <person name="Liu H."/>
            <person name="Wang G."/>
        </authorList>
    </citation>
    <scope>NUCLEOTIDE SEQUENCE [LARGE SCALE GENOMIC DNA]</scope>
    <source>
        <strain evidence="2">Q5-1</strain>
    </source>
</reference>
<keyword evidence="2" id="KW-1185">Reference proteome</keyword>
<evidence type="ECO:0000313" key="1">
    <source>
        <dbReference type="EMBL" id="EWT04590.1"/>
    </source>
</evidence>
<protein>
    <submittedName>
        <fullName evidence="1">Glucuronide carrier protein</fullName>
    </submittedName>
</protein>
<dbReference type="Pfam" id="PF13189">
    <property type="entry name" value="Cytidylate_kin2"/>
    <property type="match status" value="1"/>
</dbReference>
<gene>
    <name evidence="1" type="ORF">N864_02315</name>
</gene>